<evidence type="ECO:0000313" key="2">
    <source>
        <dbReference type="Proteomes" id="UP001451303"/>
    </source>
</evidence>
<gene>
    <name evidence="1" type="ORF">QR685DRAFT_184553</name>
</gene>
<dbReference type="Proteomes" id="UP001451303">
    <property type="component" value="Unassembled WGS sequence"/>
</dbReference>
<keyword evidence="2" id="KW-1185">Reference proteome</keyword>
<organism evidence="1 2">
    <name type="scientific">Neurospora intermedia</name>
    <dbReference type="NCBI Taxonomy" id="5142"/>
    <lineage>
        <taxon>Eukaryota</taxon>
        <taxon>Fungi</taxon>
        <taxon>Dikarya</taxon>
        <taxon>Ascomycota</taxon>
        <taxon>Pezizomycotina</taxon>
        <taxon>Sordariomycetes</taxon>
        <taxon>Sordariomycetidae</taxon>
        <taxon>Sordariales</taxon>
        <taxon>Sordariaceae</taxon>
        <taxon>Neurospora</taxon>
    </lineage>
</organism>
<comment type="caution">
    <text evidence="1">The sequence shown here is derived from an EMBL/GenBank/DDBJ whole genome shotgun (WGS) entry which is preliminary data.</text>
</comment>
<accession>A0ABR3DM61</accession>
<evidence type="ECO:0000313" key="1">
    <source>
        <dbReference type="EMBL" id="KAL0473752.1"/>
    </source>
</evidence>
<sequence>MGTGWLDCERAVPVAGAQWTVTGLTGTLALALAATGTFSGSKTSFWVSEPGWQGTGWRGVTVVKDSGKTVIVWIVVAGRTGTRRSPPTEAKQWDFLFFQIGGREDARRTVNEAKRYKDNS</sequence>
<protein>
    <submittedName>
        <fullName evidence="1">Uncharacterized protein</fullName>
    </submittedName>
</protein>
<name>A0ABR3DM61_NEUIN</name>
<reference evidence="1 2" key="1">
    <citation type="submission" date="2023-09" db="EMBL/GenBank/DDBJ databases">
        <title>Multi-omics analysis of a traditional fermented food reveals byproduct-associated fungal strains for waste-to-food upcycling.</title>
        <authorList>
            <consortium name="Lawrence Berkeley National Laboratory"/>
            <person name="Rekdal V.M."/>
            <person name="Villalobos-Escobedo J.M."/>
            <person name="Rodriguez-Valeron N."/>
            <person name="Garcia M.O."/>
            <person name="Vasquez D.P."/>
            <person name="Damayanti I."/>
            <person name="Sorensen P.M."/>
            <person name="Baidoo E.E."/>
            <person name="De Carvalho A.C."/>
            <person name="Riley R."/>
            <person name="Lipzen A."/>
            <person name="He G."/>
            <person name="Yan M."/>
            <person name="Haridas S."/>
            <person name="Daum C."/>
            <person name="Yoshinaga Y."/>
            <person name="Ng V."/>
            <person name="Grigoriev I.V."/>
            <person name="Munk R."/>
            <person name="Nuraida L."/>
            <person name="Wijaya C.H."/>
            <person name="Morales P.-C."/>
            <person name="Keasling J.D."/>
        </authorList>
    </citation>
    <scope>NUCLEOTIDE SEQUENCE [LARGE SCALE GENOMIC DNA]</scope>
    <source>
        <strain evidence="1 2">FGSC 2613</strain>
    </source>
</reference>
<proteinExistence type="predicted"/>
<dbReference type="EMBL" id="JAVLET010000002">
    <property type="protein sequence ID" value="KAL0473752.1"/>
    <property type="molecule type" value="Genomic_DNA"/>
</dbReference>